<organism evidence="5 6">
    <name type="scientific">Oceanotoga teriensis</name>
    <dbReference type="NCBI Taxonomy" id="515440"/>
    <lineage>
        <taxon>Bacteria</taxon>
        <taxon>Thermotogati</taxon>
        <taxon>Thermotogota</taxon>
        <taxon>Thermotogae</taxon>
        <taxon>Petrotogales</taxon>
        <taxon>Petrotogaceae</taxon>
        <taxon>Oceanotoga</taxon>
    </lineage>
</organism>
<evidence type="ECO:0000259" key="4">
    <source>
        <dbReference type="PROSITE" id="PS50893"/>
    </source>
</evidence>
<evidence type="ECO:0000256" key="2">
    <source>
        <dbReference type="ARBA" id="ARBA00022741"/>
    </source>
</evidence>
<keyword evidence="1" id="KW-0813">Transport</keyword>
<dbReference type="InterPro" id="IPR003439">
    <property type="entry name" value="ABC_transporter-like_ATP-bd"/>
</dbReference>
<gene>
    <name evidence="5" type="ORF">C7380_11017</name>
</gene>
<dbReference type="SMART" id="SM00382">
    <property type="entry name" value="AAA"/>
    <property type="match status" value="1"/>
</dbReference>
<evidence type="ECO:0000313" key="5">
    <source>
        <dbReference type="EMBL" id="PWJ92024.1"/>
    </source>
</evidence>
<feature type="domain" description="ABC transporter" evidence="4">
    <location>
        <begin position="2"/>
        <end position="230"/>
    </location>
</feature>
<dbReference type="Pfam" id="PF00005">
    <property type="entry name" value="ABC_tran"/>
    <property type="match status" value="1"/>
</dbReference>
<dbReference type="Gene3D" id="3.40.50.300">
    <property type="entry name" value="P-loop containing nucleotide triphosphate hydrolases"/>
    <property type="match status" value="1"/>
</dbReference>
<keyword evidence="2" id="KW-0547">Nucleotide-binding</keyword>
<dbReference type="InterPro" id="IPR050763">
    <property type="entry name" value="ABC_transporter_ATP-binding"/>
</dbReference>
<protein>
    <submittedName>
        <fullName evidence="5">Fluoroquinolone transport system ATP-binding protein</fullName>
    </submittedName>
</protein>
<dbReference type="RefSeq" id="WP_109604946.1">
    <property type="nucleotide sequence ID" value="NZ_JAMHJO010000002.1"/>
</dbReference>
<evidence type="ECO:0000256" key="1">
    <source>
        <dbReference type="ARBA" id="ARBA00022448"/>
    </source>
</evidence>
<dbReference type="PROSITE" id="PS50893">
    <property type="entry name" value="ABC_TRANSPORTER_2"/>
    <property type="match status" value="1"/>
</dbReference>
<evidence type="ECO:0000256" key="3">
    <source>
        <dbReference type="ARBA" id="ARBA00022840"/>
    </source>
</evidence>
<dbReference type="InterPro" id="IPR027417">
    <property type="entry name" value="P-loop_NTPase"/>
</dbReference>
<dbReference type="EMBL" id="QGGI01000010">
    <property type="protein sequence ID" value="PWJ92024.1"/>
    <property type="molecule type" value="Genomic_DNA"/>
</dbReference>
<dbReference type="Proteomes" id="UP000245921">
    <property type="component" value="Unassembled WGS sequence"/>
</dbReference>
<keyword evidence="3 5" id="KW-0067">ATP-binding</keyword>
<dbReference type="InterPro" id="IPR003593">
    <property type="entry name" value="AAA+_ATPase"/>
</dbReference>
<evidence type="ECO:0000313" key="6">
    <source>
        <dbReference type="Proteomes" id="UP000245921"/>
    </source>
</evidence>
<dbReference type="GO" id="GO:0016887">
    <property type="term" value="F:ATP hydrolysis activity"/>
    <property type="evidence" value="ECO:0007669"/>
    <property type="project" value="InterPro"/>
</dbReference>
<dbReference type="PROSITE" id="PS00211">
    <property type="entry name" value="ABC_TRANSPORTER_1"/>
    <property type="match status" value="1"/>
</dbReference>
<dbReference type="SUPFAM" id="SSF52540">
    <property type="entry name" value="P-loop containing nucleoside triphosphate hydrolases"/>
    <property type="match status" value="1"/>
</dbReference>
<dbReference type="PANTHER" id="PTHR42711:SF18">
    <property type="entry name" value="ABC TRANSPORTER, ATP-BINDING PROTEIN"/>
    <property type="match status" value="1"/>
</dbReference>
<dbReference type="GO" id="GO:0005524">
    <property type="term" value="F:ATP binding"/>
    <property type="evidence" value="ECO:0007669"/>
    <property type="project" value="UniProtKB-KW"/>
</dbReference>
<dbReference type="InterPro" id="IPR017871">
    <property type="entry name" value="ABC_transporter-like_CS"/>
</dbReference>
<accession>A0AA45C6B8</accession>
<dbReference type="PANTHER" id="PTHR42711">
    <property type="entry name" value="ABC TRANSPORTER ATP-BINDING PROTEIN"/>
    <property type="match status" value="1"/>
</dbReference>
<reference evidence="5 6" key="1">
    <citation type="submission" date="2018-05" db="EMBL/GenBank/DDBJ databases">
        <title>Genomic Encyclopedia of Type Strains, Phase IV (KMG-IV): sequencing the most valuable type-strain genomes for metagenomic binning, comparative biology and taxonomic classification.</title>
        <authorList>
            <person name="Goeker M."/>
        </authorList>
    </citation>
    <scope>NUCLEOTIDE SEQUENCE [LARGE SCALE GENOMIC DNA]</scope>
    <source>
        <strain evidence="5 6">DSM 24906</strain>
    </source>
</reference>
<name>A0AA45C6B8_9BACT</name>
<proteinExistence type="predicted"/>
<sequence length="284" mass="32127">MIEVKNLFHKYSENSDYAVKNVSFEIPKGEIFGFLGPSGAGKSTVQKILIGILKKQKGSIVIDGINSEDLKKDFFEKIGVSFELPNMYSKLSGYENLKYYGGLFKKKTKDPLKLLESVGLLQDKDKKASDYSKGMKQRLIFARSLINDPDILFLDEPLSGLDPSTAKKLKEIIINEKNNGKTIFLTTHNMFVADELCDKVAFINNGEIVAMDTPKNLKIKYGNKSVKIEYHEENKNKEIILFLEKTEDKEKIKKIMDTKEILTIHSGEATLEEIFIQITGRGLS</sequence>
<dbReference type="AlphaFoldDB" id="A0AA45C6B8"/>
<comment type="caution">
    <text evidence="5">The sequence shown here is derived from an EMBL/GenBank/DDBJ whole genome shotgun (WGS) entry which is preliminary data.</text>
</comment>
<keyword evidence="6" id="KW-1185">Reference proteome</keyword>